<feature type="compositionally biased region" description="Basic residues" evidence="1">
    <location>
        <begin position="8"/>
        <end position="20"/>
    </location>
</feature>
<gene>
    <name evidence="2" type="ORF">EVAR_5754_1</name>
</gene>
<proteinExistence type="predicted"/>
<evidence type="ECO:0000313" key="2">
    <source>
        <dbReference type="EMBL" id="GBP09317.1"/>
    </source>
</evidence>
<reference evidence="2 3" key="1">
    <citation type="journal article" date="2019" name="Commun. Biol.">
        <title>The bagworm genome reveals a unique fibroin gene that provides high tensile strength.</title>
        <authorList>
            <person name="Kono N."/>
            <person name="Nakamura H."/>
            <person name="Ohtoshi R."/>
            <person name="Tomita M."/>
            <person name="Numata K."/>
            <person name="Arakawa K."/>
        </authorList>
    </citation>
    <scope>NUCLEOTIDE SEQUENCE [LARGE SCALE GENOMIC DNA]</scope>
</reference>
<protein>
    <submittedName>
        <fullName evidence="2">Uncharacterized protein</fullName>
    </submittedName>
</protein>
<comment type="caution">
    <text evidence="2">The sequence shown here is derived from an EMBL/GenBank/DDBJ whole genome shotgun (WGS) entry which is preliminary data.</text>
</comment>
<name>A0A4C1T7A5_EUMVA</name>
<accession>A0A4C1T7A5</accession>
<feature type="region of interest" description="Disordered" evidence="1">
    <location>
        <begin position="1"/>
        <end position="25"/>
    </location>
</feature>
<sequence>METEKPSRTKAKSSKSKNKKKEKEGTKCAFFSELARKWARLNRERDEDEDNFIVRTIIDNVMSALPVKYYRTAKKESLKQIEMQKIAPELLPNDTVEVPKSLIEISNPELIPLKEPSPVPSPRGFVIPRMPLISSEVFKTPVPKKKKKMTLDASMNTESEESTADELVKHVHTLRKISLIAEEFNKKTARNLKEIVDSVQEDLIKKIQEMRTQEGKSATLPRIKVAKAESFFDSGAVKRFAIREACKYKRRSG</sequence>
<evidence type="ECO:0000313" key="3">
    <source>
        <dbReference type="Proteomes" id="UP000299102"/>
    </source>
</evidence>
<dbReference type="EMBL" id="BGZK01000035">
    <property type="protein sequence ID" value="GBP09317.1"/>
    <property type="molecule type" value="Genomic_DNA"/>
</dbReference>
<evidence type="ECO:0000256" key="1">
    <source>
        <dbReference type="SAM" id="MobiDB-lite"/>
    </source>
</evidence>
<dbReference type="AlphaFoldDB" id="A0A4C1T7A5"/>
<dbReference type="Proteomes" id="UP000299102">
    <property type="component" value="Unassembled WGS sequence"/>
</dbReference>
<keyword evidence="3" id="KW-1185">Reference proteome</keyword>
<dbReference type="OrthoDB" id="7471674at2759"/>
<organism evidence="2 3">
    <name type="scientific">Eumeta variegata</name>
    <name type="common">Bagworm moth</name>
    <name type="synonym">Eumeta japonica</name>
    <dbReference type="NCBI Taxonomy" id="151549"/>
    <lineage>
        <taxon>Eukaryota</taxon>
        <taxon>Metazoa</taxon>
        <taxon>Ecdysozoa</taxon>
        <taxon>Arthropoda</taxon>
        <taxon>Hexapoda</taxon>
        <taxon>Insecta</taxon>
        <taxon>Pterygota</taxon>
        <taxon>Neoptera</taxon>
        <taxon>Endopterygota</taxon>
        <taxon>Lepidoptera</taxon>
        <taxon>Glossata</taxon>
        <taxon>Ditrysia</taxon>
        <taxon>Tineoidea</taxon>
        <taxon>Psychidae</taxon>
        <taxon>Oiketicinae</taxon>
        <taxon>Eumeta</taxon>
    </lineage>
</organism>